<dbReference type="SUPFAM" id="SSF82771">
    <property type="entry name" value="GIY-YIG endonuclease"/>
    <property type="match status" value="1"/>
</dbReference>
<evidence type="ECO:0000313" key="3">
    <source>
        <dbReference type="EMBL" id="OGH69171.1"/>
    </source>
</evidence>
<dbReference type="SMART" id="SM00465">
    <property type="entry name" value="GIYc"/>
    <property type="match status" value="1"/>
</dbReference>
<evidence type="ECO:0000256" key="1">
    <source>
        <dbReference type="ARBA" id="ARBA00007435"/>
    </source>
</evidence>
<reference evidence="3 4" key="1">
    <citation type="journal article" date="2016" name="Nat. Commun.">
        <title>Thousands of microbial genomes shed light on interconnected biogeochemical processes in an aquifer system.</title>
        <authorList>
            <person name="Anantharaman K."/>
            <person name="Brown C.T."/>
            <person name="Hug L.A."/>
            <person name="Sharon I."/>
            <person name="Castelle C.J."/>
            <person name="Probst A.J."/>
            <person name="Thomas B.C."/>
            <person name="Singh A."/>
            <person name="Wilkins M.J."/>
            <person name="Karaoz U."/>
            <person name="Brodie E.L."/>
            <person name="Williams K.H."/>
            <person name="Hubbard S.S."/>
            <person name="Banfield J.F."/>
        </authorList>
    </citation>
    <scope>NUCLEOTIDE SEQUENCE [LARGE SCALE GENOMIC DNA]</scope>
</reference>
<dbReference type="AlphaFoldDB" id="A0A1F6MC10"/>
<dbReference type="InterPro" id="IPR035901">
    <property type="entry name" value="GIY-YIG_endonuc_sf"/>
</dbReference>
<dbReference type="EMBL" id="MFPU01000061">
    <property type="protein sequence ID" value="OGH69171.1"/>
    <property type="molecule type" value="Genomic_DNA"/>
</dbReference>
<evidence type="ECO:0000259" key="2">
    <source>
        <dbReference type="PROSITE" id="PS50164"/>
    </source>
</evidence>
<dbReference type="Proteomes" id="UP000177953">
    <property type="component" value="Unassembled WGS sequence"/>
</dbReference>
<dbReference type="PANTHER" id="PTHR34477:SF1">
    <property type="entry name" value="UPF0213 PROTEIN YHBQ"/>
    <property type="match status" value="1"/>
</dbReference>
<comment type="similarity">
    <text evidence="1">Belongs to the UPF0213 family.</text>
</comment>
<organism evidence="3 4">
    <name type="scientific">Candidatus Magasanikbacteria bacterium RIFCSPHIGHO2_01_FULL_47_8</name>
    <dbReference type="NCBI Taxonomy" id="1798673"/>
    <lineage>
        <taxon>Bacteria</taxon>
        <taxon>Candidatus Magasanikiibacteriota</taxon>
    </lineage>
</organism>
<accession>A0A1F6MC10</accession>
<comment type="caution">
    <text evidence="3">The sequence shown here is derived from an EMBL/GenBank/DDBJ whole genome shotgun (WGS) entry which is preliminary data.</text>
</comment>
<dbReference type="InterPro" id="IPR050190">
    <property type="entry name" value="UPF0213_domain"/>
</dbReference>
<evidence type="ECO:0000313" key="4">
    <source>
        <dbReference type="Proteomes" id="UP000177953"/>
    </source>
</evidence>
<dbReference type="InterPro" id="IPR000305">
    <property type="entry name" value="GIY-YIG_endonuc"/>
</dbReference>
<proteinExistence type="inferred from homology"/>
<dbReference type="PANTHER" id="PTHR34477">
    <property type="entry name" value="UPF0213 PROTEIN YHBQ"/>
    <property type="match status" value="1"/>
</dbReference>
<dbReference type="Gene3D" id="3.40.1440.10">
    <property type="entry name" value="GIY-YIG endonuclease"/>
    <property type="match status" value="1"/>
</dbReference>
<feature type="domain" description="GIY-YIG" evidence="2">
    <location>
        <begin position="1"/>
        <end position="74"/>
    </location>
</feature>
<protein>
    <recommendedName>
        <fullName evidence="2">GIY-YIG domain-containing protein</fullName>
    </recommendedName>
</protein>
<name>A0A1F6MC10_9BACT</name>
<dbReference type="PROSITE" id="PS50164">
    <property type="entry name" value="GIY_YIG"/>
    <property type="match status" value="1"/>
</dbReference>
<dbReference type="Pfam" id="PF01541">
    <property type="entry name" value="GIY-YIG"/>
    <property type="match status" value="1"/>
</dbReference>
<gene>
    <name evidence="3" type="ORF">A2754_02810</name>
</gene>
<sequence>MHYVYILLLSNNSLYTGSTSNIKRRLSEHKQGKVTSTRFSRCHRLLHLEMYVLKTDAERREKFLKTTEGKRLLRMQIRDILINVGYRKNSEIV</sequence>